<evidence type="ECO:0000313" key="1">
    <source>
        <dbReference type="EMBL" id="SEI46702.1"/>
    </source>
</evidence>
<sequence length="220" mass="23276">MNGPGFYGKLAGRGDFVRRGLPASFVEPWDAWLGAGLAASRTALGPAWLEAYLVSPPWRFVVAPGLLGAAPVAGVMMPSVDRVGRHFPLTAALTLPADTHLGALVGCAEPWFEHVETLLLSTLRPDADPEAFAAALQRLGMPLCQPRLPASRGPLGQWRFAVASAEGRGWALAQLAGEEGSCWWEADGGQGGGSLLCYPGLPAAQSFTDFLRRPFAETQP</sequence>
<dbReference type="EMBL" id="FNYO01000005">
    <property type="protein sequence ID" value="SEI46702.1"/>
    <property type="molecule type" value="Genomic_DNA"/>
</dbReference>
<organism evidence="1 2">
    <name type="scientific">Azotobacter beijerinckii</name>
    <dbReference type="NCBI Taxonomy" id="170623"/>
    <lineage>
        <taxon>Bacteria</taxon>
        <taxon>Pseudomonadati</taxon>
        <taxon>Pseudomonadota</taxon>
        <taxon>Gammaproteobacteria</taxon>
        <taxon>Pseudomonadales</taxon>
        <taxon>Pseudomonadaceae</taxon>
        <taxon>Azotobacter</taxon>
    </lineage>
</organism>
<name>A0A1H6R693_9GAMM</name>
<dbReference type="Gene3D" id="3.40.1730.10">
    <property type="entry name" value="pa0076 domain"/>
    <property type="match status" value="1"/>
</dbReference>
<dbReference type="Proteomes" id="UP000199005">
    <property type="component" value="Unassembled WGS sequence"/>
</dbReference>
<protein>
    <submittedName>
        <fullName evidence="1">Type VI secretion system protein ImpM</fullName>
    </submittedName>
</protein>
<accession>A0A1H6R693</accession>
<evidence type="ECO:0000313" key="2">
    <source>
        <dbReference type="Proteomes" id="UP000199005"/>
    </source>
</evidence>
<dbReference type="PIRSF" id="PIRSF029287">
    <property type="entry name" value="UCP029287"/>
    <property type="match status" value="1"/>
</dbReference>
<dbReference type="InterPro" id="IPR017748">
    <property type="entry name" value="TagF"/>
</dbReference>
<dbReference type="AlphaFoldDB" id="A0A1H6R693"/>
<dbReference type="STRING" id="170623.SAMN04244579_00641"/>
<dbReference type="Pfam" id="PF09867">
    <property type="entry name" value="TagF_N"/>
    <property type="match status" value="1"/>
</dbReference>
<reference evidence="1 2" key="1">
    <citation type="submission" date="2016-10" db="EMBL/GenBank/DDBJ databases">
        <authorList>
            <person name="de Groot N.N."/>
        </authorList>
    </citation>
    <scope>NUCLEOTIDE SEQUENCE [LARGE SCALE GENOMIC DNA]</scope>
    <source>
        <strain evidence="1 2">DSM 1041</strain>
    </source>
</reference>
<proteinExistence type="predicted"/>
<gene>
    <name evidence="1" type="ORF">SAMN04244579_00641</name>
</gene>
<dbReference type="RefSeq" id="WP_090897111.1">
    <property type="nucleotide sequence ID" value="NZ_FNYO01000005.1"/>
</dbReference>
<dbReference type="NCBIfam" id="TIGR03373">
    <property type="entry name" value="VI_minor_4"/>
    <property type="match status" value="1"/>
</dbReference>
<dbReference type="InterPro" id="IPR038225">
    <property type="entry name" value="TagF_sf"/>
</dbReference>